<name>A0ABT2G270_9BACT</name>
<sequence length="122" mass="13490">MKKLEYLKLDFSTASDSQQPFYCPFTGGLLLPSDPFEEVKDFPPSVIAILDADSESFISMRPGISEADFEDFADFDELATILEAKISKDSGILIVEVGYYGNNPHDFGGWVILLEIPNAFIG</sequence>
<organism evidence="1 2">
    <name type="scientific">Algoriphagus limi</name>
    <dbReference type="NCBI Taxonomy" id="2975273"/>
    <lineage>
        <taxon>Bacteria</taxon>
        <taxon>Pseudomonadati</taxon>
        <taxon>Bacteroidota</taxon>
        <taxon>Cytophagia</taxon>
        <taxon>Cytophagales</taxon>
        <taxon>Cyclobacteriaceae</taxon>
        <taxon>Algoriphagus</taxon>
    </lineage>
</organism>
<comment type="caution">
    <text evidence="1">The sequence shown here is derived from an EMBL/GenBank/DDBJ whole genome shotgun (WGS) entry which is preliminary data.</text>
</comment>
<protein>
    <submittedName>
        <fullName evidence="1">Uncharacterized protein</fullName>
    </submittedName>
</protein>
<dbReference type="EMBL" id="JANWGH010000001">
    <property type="protein sequence ID" value="MCS5488903.1"/>
    <property type="molecule type" value="Genomic_DNA"/>
</dbReference>
<dbReference type="RefSeq" id="WP_259412586.1">
    <property type="nucleotide sequence ID" value="NZ_JANWGH010000001.1"/>
</dbReference>
<dbReference type="Proteomes" id="UP001206788">
    <property type="component" value="Unassembled WGS sequence"/>
</dbReference>
<keyword evidence="2" id="KW-1185">Reference proteome</keyword>
<gene>
    <name evidence="1" type="ORF">NY014_00595</name>
</gene>
<reference evidence="1 2" key="1">
    <citation type="submission" date="2022-08" db="EMBL/GenBank/DDBJ databases">
        <title>Algoriphagus sp. CAU 1643 isolated from mud.</title>
        <authorList>
            <person name="Kim W."/>
        </authorList>
    </citation>
    <scope>NUCLEOTIDE SEQUENCE [LARGE SCALE GENOMIC DNA]</scope>
    <source>
        <strain evidence="1 2">CAU 1643</strain>
    </source>
</reference>
<evidence type="ECO:0000313" key="2">
    <source>
        <dbReference type="Proteomes" id="UP001206788"/>
    </source>
</evidence>
<evidence type="ECO:0000313" key="1">
    <source>
        <dbReference type="EMBL" id="MCS5488903.1"/>
    </source>
</evidence>
<proteinExistence type="predicted"/>
<accession>A0ABT2G270</accession>